<comment type="catalytic activity">
    <reaction evidence="1">
        <text>S-ubiquitinyl-[E2 ubiquitin-conjugating enzyme]-L-cysteine + [acceptor protein]-L-lysine = [E2 ubiquitin-conjugating enzyme]-L-cysteine + N(6)-ubiquitinyl-[acceptor protein]-L-lysine.</text>
        <dbReference type="EC" id="2.3.2.27"/>
    </reaction>
</comment>
<reference key="2">
    <citation type="submission" date="2011-08" db="EMBL/GenBank/DDBJ databases">
        <title>Genome sequence of Naumovozyma castellii.</title>
        <authorList>
            <person name="Gordon J.L."/>
            <person name="Armisen D."/>
            <person name="Proux-Wera E."/>
            <person name="OhEigeartaigh S.S."/>
            <person name="Byrne K.P."/>
            <person name="Wolfe K.H."/>
        </authorList>
    </citation>
    <scope>NUCLEOTIDE SEQUENCE</scope>
    <source>
        <strain>Type strain:CBS 4309</strain>
    </source>
</reference>
<feature type="compositionally biased region" description="Acidic residues" evidence="13">
    <location>
        <begin position="378"/>
        <end position="387"/>
    </location>
</feature>
<dbReference type="PANTHER" id="PTHR22938">
    <property type="entry name" value="ZINC FINGER PROTEIN 598"/>
    <property type="match status" value="1"/>
</dbReference>
<accession>G0VDF8</accession>
<evidence type="ECO:0000313" key="16">
    <source>
        <dbReference type="Proteomes" id="UP000001640"/>
    </source>
</evidence>
<evidence type="ECO:0000259" key="14">
    <source>
        <dbReference type="PROSITE" id="PS50089"/>
    </source>
</evidence>
<evidence type="ECO:0000256" key="11">
    <source>
        <dbReference type="ARBA" id="ARBA00035113"/>
    </source>
</evidence>
<evidence type="ECO:0000256" key="5">
    <source>
        <dbReference type="ARBA" id="ARBA00022490"/>
    </source>
</evidence>
<keyword evidence="9 12" id="KW-0863">Zinc-finger</keyword>
<dbReference type="EMBL" id="HE576754">
    <property type="protein sequence ID" value="CCC69520.1"/>
    <property type="molecule type" value="Genomic_DNA"/>
</dbReference>
<dbReference type="CDD" id="cd16615">
    <property type="entry name" value="RING-HC_ZNF598"/>
    <property type="match status" value="1"/>
</dbReference>
<dbReference type="SMART" id="SM00355">
    <property type="entry name" value="ZnF_C2H2"/>
    <property type="match status" value="4"/>
</dbReference>
<dbReference type="InParanoid" id="G0VDF8"/>
<name>G0VDF8_NAUCA</name>
<evidence type="ECO:0000256" key="12">
    <source>
        <dbReference type="PROSITE-ProRule" id="PRU00175"/>
    </source>
</evidence>
<keyword evidence="16" id="KW-1185">Reference proteome</keyword>
<dbReference type="Gene3D" id="3.30.40.10">
    <property type="entry name" value="Zinc/RING finger domain, C3HC4 (zinc finger)"/>
    <property type="match status" value="1"/>
</dbReference>
<evidence type="ECO:0000256" key="1">
    <source>
        <dbReference type="ARBA" id="ARBA00000900"/>
    </source>
</evidence>
<evidence type="ECO:0000256" key="7">
    <source>
        <dbReference type="ARBA" id="ARBA00022679"/>
    </source>
</evidence>
<dbReference type="InterPro" id="IPR056437">
    <property type="entry name" value="Znf-C2H2_ZNF598/HEL2"/>
</dbReference>
<dbReference type="eggNOG" id="KOG2231">
    <property type="taxonomic scope" value="Eukaryota"/>
</dbReference>
<evidence type="ECO:0000256" key="10">
    <source>
        <dbReference type="ARBA" id="ARBA00022833"/>
    </source>
</evidence>
<gene>
    <name evidence="15" type="primary">NCAS0C05300</name>
    <name evidence="15" type="ordered locus">NCAS_0C05300</name>
</gene>
<dbReference type="GO" id="GO:0043022">
    <property type="term" value="F:ribosome binding"/>
    <property type="evidence" value="ECO:0007669"/>
    <property type="project" value="TreeGrafter"/>
</dbReference>
<dbReference type="GO" id="GO:0005737">
    <property type="term" value="C:cytoplasm"/>
    <property type="evidence" value="ECO:0007669"/>
    <property type="project" value="UniProtKB-SubCell"/>
</dbReference>
<evidence type="ECO:0000256" key="13">
    <source>
        <dbReference type="SAM" id="MobiDB-lite"/>
    </source>
</evidence>
<dbReference type="OMA" id="HTTCHKC"/>
<feature type="region of interest" description="Disordered" evidence="13">
    <location>
        <begin position="358"/>
        <end position="387"/>
    </location>
</feature>
<dbReference type="GO" id="GO:0008270">
    <property type="term" value="F:zinc ion binding"/>
    <property type="evidence" value="ECO:0007669"/>
    <property type="project" value="UniProtKB-KW"/>
</dbReference>
<keyword evidence="10" id="KW-0862">Zinc</keyword>
<dbReference type="PROSITE" id="PS50089">
    <property type="entry name" value="ZF_RING_2"/>
    <property type="match status" value="1"/>
</dbReference>
<dbReference type="OrthoDB" id="3838338at2759"/>
<evidence type="ECO:0000256" key="3">
    <source>
        <dbReference type="ARBA" id="ARBA00004906"/>
    </source>
</evidence>
<keyword evidence="6" id="KW-0597">Phosphoprotein</keyword>
<feature type="region of interest" description="Disordered" evidence="13">
    <location>
        <begin position="565"/>
        <end position="674"/>
    </location>
</feature>
<evidence type="ECO:0000256" key="9">
    <source>
        <dbReference type="ARBA" id="ARBA00022771"/>
    </source>
</evidence>
<dbReference type="SUPFAM" id="SSF57850">
    <property type="entry name" value="RING/U-box"/>
    <property type="match status" value="1"/>
</dbReference>
<dbReference type="HOGENOM" id="CLU_008515_2_0_1"/>
<keyword evidence="7" id="KW-0808">Transferase</keyword>
<feature type="compositionally biased region" description="Polar residues" evidence="13">
    <location>
        <begin position="574"/>
        <end position="590"/>
    </location>
</feature>
<keyword evidence="5" id="KW-0963">Cytoplasm</keyword>
<feature type="compositionally biased region" description="Low complexity" evidence="13">
    <location>
        <begin position="359"/>
        <end position="370"/>
    </location>
</feature>
<dbReference type="GO" id="GO:0016567">
    <property type="term" value="P:protein ubiquitination"/>
    <property type="evidence" value="ECO:0007669"/>
    <property type="project" value="TreeGrafter"/>
</dbReference>
<dbReference type="GO" id="GO:0061630">
    <property type="term" value="F:ubiquitin protein ligase activity"/>
    <property type="evidence" value="ECO:0007669"/>
    <property type="project" value="UniProtKB-EC"/>
</dbReference>
<feature type="domain" description="RING-type" evidence="14">
    <location>
        <begin position="72"/>
        <end position="112"/>
    </location>
</feature>
<comment type="pathway">
    <text evidence="3">Protein modification; protein ubiquitination.</text>
</comment>
<dbReference type="EC" id="2.3.2.27" evidence="4"/>
<dbReference type="InterPro" id="IPR013087">
    <property type="entry name" value="Znf_C2H2_type"/>
</dbReference>
<dbReference type="Pfam" id="PF23202">
    <property type="entry name" value="PAH_ZNF598"/>
    <property type="match status" value="1"/>
</dbReference>
<dbReference type="GO" id="GO:0072344">
    <property type="term" value="P:rescue of stalled ribosome"/>
    <property type="evidence" value="ECO:0007669"/>
    <property type="project" value="InterPro"/>
</dbReference>
<dbReference type="InterPro" id="IPR041888">
    <property type="entry name" value="RING-HC_ZNF598/HEL2"/>
</dbReference>
<evidence type="ECO:0000256" key="2">
    <source>
        <dbReference type="ARBA" id="ARBA00004496"/>
    </source>
</evidence>
<dbReference type="InterPro" id="IPR057634">
    <property type="entry name" value="PAH_ZNF598/HEL2"/>
</dbReference>
<dbReference type="STRING" id="1064592.G0VDF8"/>
<dbReference type="GeneID" id="96903101"/>
<proteinExistence type="inferred from homology"/>
<feature type="compositionally biased region" description="Low complexity" evidence="13">
    <location>
        <begin position="647"/>
        <end position="656"/>
    </location>
</feature>
<reference evidence="15 16" key="1">
    <citation type="journal article" date="2011" name="Proc. Natl. Acad. Sci. U.S.A.">
        <title>Evolutionary erosion of yeast sex chromosomes by mating-type switching accidents.</title>
        <authorList>
            <person name="Gordon J.L."/>
            <person name="Armisen D."/>
            <person name="Proux-Wera E."/>
            <person name="Oheigeartaigh S.S."/>
            <person name="Byrne K.P."/>
            <person name="Wolfe K.H."/>
        </authorList>
    </citation>
    <scope>NUCLEOTIDE SEQUENCE [LARGE SCALE GENOMIC DNA]</scope>
    <source>
        <strain evidence="16">ATCC 76901 / BCRC 22586 / CBS 4309 / NBRC 1992 / NRRL Y-12630</strain>
    </source>
</reference>
<dbReference type="AlphaFoldDB" id="G0VDF8"/>
<dbReference type="PANTHER" id="PTHR22938:SF0">
    <property type="entry name" value="E3 UBIQUITIN-PROTEIN LIGASE ZNF598"/>
    <property type="match status" value="1"/>
</dbReference>
<evidence type="ECO:0000256" key="6">
    <source>
        <dbReference type="ARBA" id="ARBA00022553"/>
    </source>
</evidence>
<dbReference type="InterPro" id="IPR044288">
    <property type="entry name" value="ZNF598/HEL2"/>
</dbReference>
<dbReference type="KEGG" id="ncs:NCAS_0C05300"/>
<evidence type="ECO:0000256" key="8">
    <source>
        <dbReference type="ARBA" id="ARBA00022723"/>
    </source>
</evidence>
<evidence type="ECO:0000256" key="4">
    <source>
        <dbReference type="ARBA" id="ARBA00012483"/>
    </source>
</evidence>
<dbReference type="FunCoup" id="G0VDF8">
    <property type="interactions" value="106"/>
</dbReference>
<comment type="similarity">
    <text evidence="11">Belongs to the ZNF598/HEL2 family.</text>
</comment>
<dbReference type="InterPro" id="IPR001841">
    <property type="entry name" value="Znf_RING"/>
</dbReference>
<dbReference type="Pfam" id="PF23230">
    <property type="entry name" value="zf-C2H2_13"/>
    <property type="match status" value="1"/>
</dbReference>
<dbReference type="Proteomes" id="UP000001640">
    <property type="component" value="Chromosome 3"/>
</dbReference>
<dbReference type="RefSeq" id="XP_003675884.1">
    <property type="nucleotide sequence ID" value="XM_003675836.1"/>
</dbReference>
<dbReference type="Pfam" id="PF25447">
    <property type="entry name" value="RING_ZNF598"/>
    <property type="match status" value="1"/>
</dbReference>
<comment type="subcellular location">
    <subcellularLocation>
        <location evidence="2">Cytoplasm</location>
    </subcellularLocation>
</comment>
<sequence>MTDQQPTPSKALKTADKTQKKSTSKANTKAKNDTAKANKKGKSRISKPIEEIARTTRNLDINSGDDDDDDLCLICASKLVYASLSPCNHTTCHKCSFKQRSLYNKKACLICRTENDKLIFTENINANYTDSNLGHYQFNEKYGIVFTSEEVATATLNLLKYTCSVCPANKDGIEREDFGSYKKYNEHLRSKHNKCLCTICAQNNHIFPSELPVYTQNQLRNHQSKGNSEGFKGHPLCAFCSGQRFYGDDELYVHMRNKHEKCHICDKIDHNSPQYFKDYDQLFDHFKNFHYICTVQTCLDNKFIVFKDELELQAHILKEHGDLIRGKPKLFQSELSTFMSGPSRVVRDRDAMNYDMDSRPSLFSSSPSSSATPLGTDGNDDNSDNDIPELRQLRLEERAKYYLENSQELYDKFIKCNDEYDKGYLTGLGLLDSYKEIFTTPQSNVYLLINNVAKLYPKNSPKFKELNAIYEAQEQKLYLQNGLPSLSGSSASISSATRSWNNSGSVAMNRNIRDLPTLEAKSKSFDPFATTVKKTPALRTMKKTVVKKVSPSPIAYTPLGGSSLSSLSTVPRLPTTNVSNTVRMGSSTNGKNKKLADLNLPQLPTPKPKVYIPPLRKTTIPDPKQWGGGGQNVPSTDNLPSLPIHHSNGSSQSNQQKGKRGKQKQKQLLFHIGI</sequence>
<feature type="region of interest" description="Disordered" evidence="13">
    <location>
        <begin position="1"/>
        <end position="47"/>
    </location>
</feature>
<organism evidence="15 16">
    <name type="scientific">Naumovozyma castellii</name>
    <name type="common">Yeast</name>
    <name type="synonym">Saccharomyces castellii</name>
    <dbReference type="NCBI Taxonomy" id="27288"/>
    <lineage>
        <taxon>Eukaryota</taxon>
        <taxon>Fungi</taxon>
        <taxon>Dikarya</taxon>
        <taxon>Ascomycota</taxon>
        <taxon>Saccharomycotina</taxon>
        <taxon>Saccharomycetes</taxon>
        <taxon>Saccharomycetales</taxon>
        <taxon>Saccharomycetaceae</taxon>
        <taxon>Naumovozyma</taxon>
    </lineage>
</organism>
<protein>
    <recommendedName>
        <fullName evidence="4">RING-type E3 ubiquitin transferase</fullName>
        <ecNumber evidence="4">2.3.2.27</ecNumber>
    </recommendedName>
</protein>
<dbReference type="InterPro" id="IPR013083">
    <property type="entry name" value="Znf_RING/FYVE/PHD"/>
</dbReference>
<evidence type="ECO:0000313" key="15">
    <source>
        <dbReference type="EMBL" id="CCC69520.1"/>
    </source>
</evidence>
<keyword evidence="8" id="KW-0479">Metal-binding</keyword>